<dbReference type="SMART" id="SM00490">
    <property type="entry name" value="HELICc"/>
    <property type="match status" value="2"/>
</dbReference>
<organism evidence="9 10">
    <name type="scientific">Galdieria yellowstonensis</name>
    <dbReference type="NCBI Taxonomy" id="3028027"/>
    <lineage>
        <taxon>Eukaryota</taxon>
        <taxon>Rhodophyta</taxon>
        <taxon>Bangiophyceae</taxon>
        <taxon>Galdieriales</taxon>
        <taxon>Galdieriaceae</taxon>
        <taxon>Galdieria</taxon>
    </lineage>
</organism>
<dbReference type="SMART" id="SM00487">
    <property type="entry name" value="DEXDc"/>
    <property type="match status" value="1"/>
</dbReference>
<evidence type="ECO:0000256" key="6">
    <source>
        <dbReference type="SAM" id="MobiDB-lite"/>
    </source>
</evidence>
<dbReference type="InterPro" id="IPR004179">
    <property type="entry name" value="Sec63-dom"/>
</dbReference>
<dbReference type="Pfam" id="PF02889">
    <property type="entry name" value="Sec63"/>
    <property type="match status" value="2"/>
</dbReference>
<accession>A0AAV9IM13</accession>
<feature type="region of interest" description="Disordered" evidence="6">
    <location>
        <begin position="397"/>
        <end position="418"/>
    </location>
</feature>
<dbReference type="EMBL" id="JANCYU010000062">
    <property type="protein sequence ID" value="KAK4528299.1"/>
    <property type="molecule type" value="Genomic_DNA"/>
</dbReference>
<keyword evidence="3" id="KW-0378">Hydrolase</keyword>
<dbReference type="InterPro" id="IPR001650">
    <property type="entry name" value="Helicase_C-like"/>
</dbReference>
<dbReference type="GO" id="GO:0016787">
    <property type="term" value="F:hydrolase activity"/>
    <property type="evidence" value="ECO:0007669"/>
    <property type="project" value="UniProtKB-KW"/>
</dbReference>
<dbReference type="InterPro" id="IPR036388">
    <property type="entry name" value="WH-like_DNA-bd_sf"/>
</dbReference>
<dbReference type="PROSITE" id="PS51194">
    <property type="entry name" value="HELICASE_CTER"/>
    <property type="match status" value="2"/>
</dbReference>
<dbReference type="Gene3D" id="3.40.50.300">
    <property type="entry name" value="P-loop containing nucleotide triphosphate hydrolases"/>
    <property type="match status" value="4"/>
</dbReference>
<protein>
    <submittedName>
        <fullName evidence="9">Uncharacterized protein</fullName>
    </submittedName>
</protein>
<dbReference type="SUPFAM" id="SSF52540">
    <property type="entry name" value="P-loop containing nucleoside triphosphate hydrolases"/>
    <property type="match status" value="4"/>
</dbReference>
<dbReference type="InterPro" id="IPR035892">
    <property type="entry name" value="C2_domain_sf"/>
</dbReference>
<evidence type="ECO:0000256" key="1">
    <source>
        <dbReference type="ARBA" id="ARBA00022737"/>
    </source>
</evidence>
<feature type="domain" description="Helicase C-terminal" evidence="8">
    <location>
        <begin position="717"/>
        <end position="936"/>
    </location>
</feature>
<feature type="domain" description="Helicase ATP-binding" evidence="7">
    <location>
        <begin position="1373"/>
        <end position="1564"/>
    </location>
</feature>
<keyword evidence="10" id="KW-1185">Reference proteome</keyword>
<dbReference type="Gene3D" id="1.10.10.10">
    <property type="entry name" value="Winged helix-like DNA-binding domain superfamily/Winged helix DNA-binding domain"/>
    <property type="match status" value="2"/>
</dbReference>
<dbReference type="FunFam" id="1.10.150.20:FF:000004">
    <property type="entry name" value="U5 small nuclear ribonucleoprotein helicase"/>
    <property type="match status" value="1"/>
</dbReference>
<dbReference type="InterPro" id="IPR057842">
    <property type="entry name" value="WH_MER3"/>
</dbReference>
<dbReference type="FunFam" id="3.40.50.300:FF:000062">
    <property type="entry name" value="U5 small nuclear ribonucleoprotein helicase"/>
    <property type="match status" value="1"/>
</dbReference>
<evidence type="ECO:0000256" key="5">
    <source>
        <dbReference type="ARBA" id="ARBA00022840"/>
    </source>
</evidence>
<comment type="caution">
    <text evidence="9">The sequence shown here is derived from an EMBL/GenBank/DDBJ whole genome shotgun (WGS) entry which is preliminary data.</text>
</comment>
<evidence type="ECO:0000313" key="9">
    <source>
        <dbReference type="EMBL" id="KAK4528299.1"/>
    </source>
</evidence>
<evidence type="ECO:0000256" key="4">
    <source>
        <dbReference type="ARBA" id="ARBA00022806"/>
    </source>
</evidence>
<dbReference type="SMART" id="SM00382">
    <property type="entry name" value="AAA"/>
    <property type="match status" value="1"/>
</dbReference>
<dbReference type="InterPro" id="IPR011545">
    <property type="entry name" value="DEAD/DEAH_box_helicase_dom"/>
</dbReference>
<keyword evidence="5" id="KW-0067">ATP-binding</keyword>
<keyword evidence="2" id="KW-0547">Nucleotide-binding</keyword>
<dbReference type="Pfam" id="PF00270">
    <property type="entry name" value="DEAD"/>
    <property type="match status" value="2"/>
</dbReference>
<dbReference type="FunFam" id="1.10.3380.10:FF:000001">
    <property type="entry name" value="U5 small nuclear ribonucleoprotein helicase"/>
    <property type="match status" value="1"/>
</dbReference>
<dbReference type="FunFam" id="2.60.40.150:FF:000004">
    <property type="entry name" value="RNA helicase, activating signal cointegrator 1"/>
    <property type="match status" value="1"/>
</dbReference>
<evidence type="ECO:0000256" key="3">
    <source>
        <dbReference type="ARBA" id="ARBA00022801"/>
    </source>
</evidence>
<evidence type="ECO:0000259" key="7">
    <source>
        <dbReference type="PROSITE" id="PS51192"/>
    </source>
</evidence>
<dbReference type="InterPro" id="IPR003593">
    <property type="entry name" value="AAA+_ATPase"/>
</dbReference>
<dbReference type="SMART" id="SM00973">
    <property type="entry name" value="Sec63"/>
    <property type="match status" value="2"/>
</dbReference>
<feature type="domain" description="Helicase ATP-binding" evidence="7">
    <location>
        <begin position="504"/>
        <end position="686"/>
    </location>
</feature>
<reference evidence="9 10" key="1">
    <citation type="submission" date="2022-07" db="EMBL/GenBank/DDBJ databases">
        <title>Genome-wide signatures of adaptation to extreme environments.</title>
        <authorList>
            <person name="Cho C.H."/>
            <person name="Yoon H.S."/>
        </authorList>
    </citation>
    <scope>NUCLEOTIDE SEQUENCE [LARGE SCALE GENOMIC DNA]</scope>
    <source>
        <strain evidence="9 10">108.79 E11</strain>
    </source>
</reference>
<dbReference type="GO" id="GO:0003678">
    <property type="term" value="F:DNA helicase activity"/>
    <property type="evidence" value="ECO:0007669"/>
    <property type="project" value="TreeGrafter"/>
</dbReference>
<dbReference type="GO" id="GO:0005524">
    <property type="term" value="F:ATP binding"/>
    <property type="evidence" value="ECO:0007669"/>
    <property type="project" value="UniProtKB-KW"/>
</dbReference>
<dbReference type="FunFam" id="3.40.50.300:FF:000102">
    <property type="entry name" value="RNA helicase, activating signal cointegrator 1"/>
    <property type="match status" value="1"/>
</dbReference>
<gene>
    <name evidence="9" type="ORF">GAYE_SCF54G6236</name>
</gene>
<dbReference type="Pfam" id="PF00271">
    <property type="entry name" value="Helicase_C"/>
    <property type="match status" value="1"/>
</dbReference>
<proteinExistence type="predicted"/>
<dbReference type="FunFam" id="1.10.10.10:FF:000012">
    <property type="entry name" value="U5 small nuclear ribonucleoprotein helicase"/>
    <property type="match status" value="1"/>
</dbReference>
<dbReference type="FunFam" id="1.10.10.10:FF:000024">
    <property type="entry name" value="U5 small nuclear ribonucleoprotein helicase"/>
    <property type="match status" value="1"/>
</dbReference>
<dbReference type="SUPFAM" id="SSF158702">
    <property type="entry name" value="Sec63 N-terminal domain-like"/>
    <property type="match status" value="2"/>
</dbReference>
<feature type="domain" description="Helicase C-terminal" evidence="8">
    <location>
        <begin position="1610"/>
        <end position="1811"/>
    </location>
</feature>
<dbReference type="CDD" id="cd18795">
    <property type="entry name" value="SF2_C_Ski2"/>
    <property type="match status" value="1"/>
</dbReference>
<dbReference type="InterPro" id="IPR014756">
    <property type="entry name" value="Ig_E-set"/>
</dbReference>
<dbReference type="PROSITE" id="PS51192">
    <property type="entry name" value="HELICASE_ATP_BIND_1"/>
    <property type="match status" value="2"/>
</dbReference>
<dbReference type="SUPFAM" id="SSF46785">
    <property type="entry name" value="Winged helix' DNA-binding domain"/>
    <property type="match status" value="1"/>
</dbReference>
<dbReference type="InterPro" id="IPR041094">
    <property type="entry name" value="Brr2_helicase_PWI"/>
</dbReference>
<dbReference type="GO" id="GO:0032991">
    <property type="term" value="C:protein-containing complex"/>
    <property type="evidence" value="ECO:0007669"/>
    <property type="project" value="UniProtKB-ARBA"/>
</dbReference>
<evidence type="ECO:0000313" key="10">
    <source>
        <dbReference type="Proteomes" id="UP001300502"/>
    </source>
</evidence>
<dbReference type="GO" id="GO:0000712">
    <property type="term" value="P:resolution of meiotic recombination intermediates"/>
    <property type="evidence" value="ECO:0007669"/>
    <property type="project" value="TreeGrafter"/>
</dbReference>
<dbReference type="PIRSF" id="PIRSF039073">
    <property type="entry name" value="BRR2"/>
    <property type="match status" value="1"/>
</dbReference>
<evidence type="ECO:0000256" key="2">
    <source>
        <dbReference type="ARBA" id="ARBA00022741"/>
    </source>
</evidence>
<dbReference type="PANTHER" id="PTHR47961:SF4">
    <property type="entry name" value="ACTIVATING SIGNAL COINTEGRATOR 1 COMPLEX SUBUNIT 3"/>
    <property type="match status" value="1"/>
</dbReference>
<dbReference type="Proteomes" id="UP001300502">
    <property type="component" value="Unassembled WGS sequence"/>
</dbReference>
<evidence type="ECO:0000259" key="8">
    <source>
        <dbReference type="PROSITE" id="PS51194"/>
    </source>
</evidence>
<dbReference type="InterPro" id="IPR050474">
    <property type="entry name" value="Hel308_SKI2-like"/>
</dbReference>
<dbReference type="FunFam" id="1.10.3380.10:FF:000002">
    <property type="entry name" value="Activating signal cointegrator 1 complex subunit 3"/>
    <property type="match status" value="1"/>
</dbReference>
<dbReference type="InterPro" id="IPR014001">
    <property type="entry name" value="Helicase_ATP-bd"/>
</dbReference>
<dbReference type="PANTHER" id="PTHR47961">
    <property type="entry name" value="DNA POLYMERASE THETA, PUTATIVE (AFU_ORTHOLOGUE AFUA_1G05260)-RELATED"/>
    <property type="match status" value="1"/>
</dbReference>
<sequence length="2261" mass="253126">MADELSRLKQYDYAANANLVLAQTERRRRDPSEPTGEVEPLKVNELKGRMGDRVSHERAPELEERLQRLQKSKNLQNRGIFADKKRRKETRNLTGDYGDVVAAAHDLELGVYRPTTPETRVAYEYLLDFITKRIGDQPQDVLHGAANEVLAILKEQKRTDEQKMEEVKELIGEIDGDSYAELCGISRSITDYGKEEDQFQTEEETAAGETLDEDLGVAVVFDDEENDEGNLDELVVLDDEDYENEAEGDEAMVDATLESSNAANELDSRDSTESKYYVHVREIDGYWLQRTLVKHYSDVDKSRQVAEQVFRILSDEHMNSRECENQLVLLLGFDKFELVKKLLVNRWKIVYCTKLALAANEEERNTLKEKMKEDPQLSAILTEILSDDSAVQEEKRVMDTKSSVKHVREPSVPNTESSSLPVVDLESLALQGGSHFMSVAKVELPKGSIRVQKKDYEEVYVPASKSKPVSEDEKLVPIEQLPEWARDAFKGMRSLNRIQSQLYKTAFESDENILLCAPTGSGKTNVAVLSILRLVNQALDEGDESLQSFKAVYVAPMKALVAEVVGNLDRRLSYLGLTVHELTGDVSMTWKEIMETSVIVTTPEKWDIVTRKTGERAVVDYVKLLIIDEIHLLHDERGPVLESIVARTIRSMETSSWSCRLVGLSATLPNYHDVSVFMKVDSSVGLFYFDNSYRPVPLQQEFVGVTIKSALKRYQAMNEIAYQKVKQEVMGGGASQHQQILVFVHSRKETVKTANYFRDMAVQENIFDSFLVPGSASAEIIKSELENVKNQQLAGLLTHGFAIHHAGLTRSDRTLVEDLFADGHIRCLVSTATLAWGVNLPAHTVIIKGTQVYSPEKARWTELSAMDVMQMMGRAGRPQYDTSGKGIIITSASELQYYLSLLNTQLPIESQMIARLADFMNAEIALGTVHDLEDCADWLSYTYLFVRMLKNPVLYGITPEMVRQDPTLKQRRLQLAHSAAVTLDNAGLIRYEKRSGSIQPTDLGRVAARYYVTYQTATIYSENVSASLTELDICRLITLSSEFRFMRVREEEKLELERLAERTPIPIKESLDEPTAKANVLLQSYISKLKLEGLALASDAVFISQSAGRLARALFEIALRRRYAQVSLRCLDLAKAIDKRMWPHSHTPLRQFSSQLPEEVLKRIERKTDLEIDQYLDLSPAELGELFRSPKDGKTIHRLLHLLPRMELAVHVQPITRSTIRMELTLTPDFLFDSKVHGAGEPFWIWVEDPDGENLLHVEPFYLRASLSQEEHTVAFIVPVLDPLPPQYFIRCVSDRWISPDVTLPVSFKHLILPSKFSPFTDLLDMQPLSVYSAFRSPLETETEAMWYVLSGLEAHFSKSFEHFNPIQTQTFAAIFKTNENVFVASPPSSGRLVMIELALGRLFALSPSATAVYVVAREDLAQRRLEEFRSGLAQVLGFSVQCMTGESTIDLGYLSVPGSLLIATPERWDALSRRWKHRKAVRQVSLFIIDDLHLVSCGIGGGIGNKNAVNGVAMEICCSRMRLMSHQVSAAGASPCRMIGLSDPVANARDLGDWLLVPSQYIFTFHHSARPIPLVTHIQSNEFGGTGFGFGLDAFSGSVTAAAAAMVRPISSLLRKCWNNAASSVIVFVPSRRLTRALATELIYSFSSQQLGFLTISEQDIEPLKMEVKSAALKECMSMGILFWHESMDTHDQKLVEKLFGTGACRILITTEAFTWTSSVCAQTVIIAGTSFGGAGGSSSVGGYSDALRRSDYAIADVMRMMGRAGRPLEDVSGTCIILTDASSKEYYQKFLKDPLPVESHLDMVLADLLNAEIASHIVETKQDAVDLITWTLYYRRLVQNPNYYGITGATPKHISDHLSECIDNALNELESCKCIALEGPEENEEEMTDEVQVKKEDADTAIGPLNLGMIAAFYYIRYTTVELFASSISEKIRLRGLLEVLSSASEYYTVPIRVGEDEILRKIASHAPFAPIGSSGGTVRYADPHVKTHILFQSHFSRIPLNGELAEDRQVIVAGAPRLIQALVDVISSAGYLKAALAAMETCQMIVQGMWERDSLLLQLPHMDKERCEQLKEMGVESIFDFMEMEDAQRRKSLQGLTRQQISDIVEACAAYPNIDLSFQLVCEESESSEVVYPGSTISLVAQLTREEEEEETGDKQGQDGDLVHHPIAYSTRFPEKKEESWWLLVGELGATPTLVAIKRLIVKGGGKKNQVKLEWTAPNEIGSHEYVLYLICDSYLGVDQEESISIQVVDPPSSTVGL</sequence>
<dbReference type="Gene3D" id="2.60.40.150">
    <property type="entry name" value="C2 domain"/>
    <property type="match status" value="2"/>
</dbReference>
<keyword evidence="1" id="KW-0677">Repeat</keyword>
<dbReference type="GO" id="GO:0005634">
    <property type="term" value="C:nucleus"/>
    <property type="evidence" value="ECO:0007669"/>
    <property type="project" value="TreeGrafter"/>
</dbReference>
<dbReference type="InterPro" id="IPR036390">
    <property type="entry name" value="WH_DNA-bd_sf"/>
</dbReference>
<name>A0AAV9IM13_9RHOD</name>
<dbReference type="SUPFAM" id="SSF81296">
    <property type="entry name" value="E set domains"/>
    <property type="match status" value="2"/>
</dbReference>
<dbReference type="InterPro" id="IPR027417">
    <property type="entry name" value="P-loop_NTPase"/>
</dbReference>
<dbReference type="Gene3D" id="1.10.3380.10">
    <property type="entry name" value="Sec63 N-terminal domain-like domain"/>
    <property type="match status" value="2"/>
</dbReference>
<dbReference type="InterPro" id="IPR048863">
    <property type="entry name" value="BRR2_plug"/>
</dbReference>
<dbReference type="Gene3D" id="1.10.150.20">
    <property type="entry name" value="5' to 3' exonuclease, C-terminal subdomain"/>
    <property type="match status" value="2"/>
</dbReference>
<dbReference type="Pfam" id="PF23445">
    <property type="entry name" value="WHD_SNRNP200"/>
    <property type="match status" value="2"/>
</dbReference>
<dbReference type="GO" id="GO:0006397">
    <property type="term" value="P:mRNA processing"/>
    <property type="evidence" value="ECO:0007669"/>
    <property type="project" value="UniProtKB-ARBA"/>
</dbReference>
<dbReference type="GO" id="GO:0003676">
    <property type="term" value="F:nucleic acid binding"/>
    <property type="evidence" value="ECO:0007669"/>
    <property type="project" value="InterPro"/>
</dbReference>
<dbReference type="Pfam" id="PF21188">
    <property type="entry name" value="BRR2_plug"/>
    <property type="match status" value="1"/>
</dbReference>
<keyword evidence="4" id="KW-0347">Helicase</keyword>
<dbReference type="Pfam" id="PF18149">
    <property type="entry name" value="Helicase_PWI"/>
    <property type="match status" value="1"/>
</dbReference>